<keyword evidence="3" id="KW-1133">Transmembrane helix</keyword>
<feature type="region of interest" description="Disordered" evidence="2">
    <location>
        <begin position="1"/>
        <end position="158"/>
    </location>
</feature>
<keyword evidence="5" id="KW-1185">Reference proteome</keyword>
<keyword evidence="3" id="KW-0472">Membrane</keyword>
<feature type="compositionally biased region" description="Low complexity" evidence="2">
    <location>
        <begin position="305"/>
        <end position="332"/>
    </location>
</feature>
<feature type="compositionally biased region" description="Low complexity" evidence="2">
    <location>
        <begin position="539"/>
        <end position="551"/>
    </location>
</feature>
<evidence type="ECO:0000256" key="3">
    <source>
        <dbReference type="SAM" id="Phobius"/>
    </source>
</evidence>
<evidence type="ECO:0000313" key="5">
    <source>
        <dbReference type="Proteomes" id="UP001049176"/>
    </source>
</evidence>
<feature type="region of interest" description="Disordered" evidence="2">
    <location>
        <begin position="251"/>
        <end position="571"/>
    </location>
</feature>
<dbReference type="AlphaFoldDB" id="A0A9P7UQD6"/>
<proteinExistence type="predicted"/>
<feature type="compositionally biased region" description="Pro residues" evidence="2">
    <location>
        <begin position="102"/>
        <end position="112"/>
    </location>
</feature>
<dbReference type="RefSeq" id="XP_043006713.1">
    <property type="nucleotide sequence ID" value="XM_043156898.1"/>
</dbReference>
<evidence type="ECO:0000256" key="2">
    <source>
        <dbReference type="SAM" id="MobiDB-lite"/>
    </source>
</evidence>
<feature type="compositionally biased region" description="Low complexity" evidence="2">
    <location>
        <begin position="56"/>
        <end position="70"/>
    </location>
</feature>
<reference evidence="4" key="1">
    <citation type="journal article" date="2021" name="Genome Biol. Evol.">
        <title>The assembled and annotated genome of the fairy-ring fungus Marasmius oreades.</title>
        <authorList>
            <person name="Hiltunen M."/>
            <person name="Ament-Velasquez S.L."/>
            <person name="Johannesson H."/>
        </authorList>
    </citation>
    <scope>NUCLEOTIDE SEQUENCE</scope>
    <source>
        <strain evidence="4">03SP1</strain>
    </source>
</reference>
<feature type="region of interest" description="Disordered" evidence="2">
    <location>
        <begin position="904"/>
        <end position="928"/>
    </location>
</feature>
<gene>
    <name evidence="4" type="ORF">E1B28_011842</name>
</gene>
<name>A0A9P7UQD6_9AGAR</name>
<evidence type="ECO:0000256" key="1">
    <source>
        <dbReference type="SAM" id="Coils"/>
    </source>
</evidence>
<evidence type="ECO:0000313" key="4">
    <source>
        <dbReference type="EMBL" id="KAG7090243.1"/>
    </source>
</evidence>
<keyword evidence="3" id="KW-0812">Transmembrane</keyword>
<feature type="region of interest" description="Disordered" evidence="2">
    <location>
        <begin position="611"/>
        <end position="645"/>
    </location>
</feature>
<dbReference type="OrthoDB" id="2425321at2759"/>
<feature type="compositionally biased region" description="Pro residues" evidence="2">
    <location>
        <begin position="552"/>
        <end position="568"/>
    </location>
</feature>
<protein>
    <submittedName>
        <fullName evidence="4">Uncharacterized protein</fullName>
    </submittedName>
</protein>
<feature type="compositionally biased region" description="Basic and acidic residues" evidence="2">
    <location>
        <begin position="444"/>
        <end position="469"/>
    </location>
</feature>
<feature type="coiled-coil region" evidence="1">
    <location>
        <begin position="876"/>
        <end position="903"/>
    </location>
</feature>
<sequence>MQTFTFPAKSPSIFNYRSTSPDKYQQTPSQDVQLRSPEKPDPEQLKPNPHPYAIKTTSTALLSRSNSSSSKHTKHHYIPLTPPSNNKRHRTSSSVSSVEIPRPLPIPPPSPSPSDSEENGNLHTGPPPAHQPRRLKRSETVFTSGTPPPSTTAPLTLEDLPPNPKQWTPSQLSVYLATALRVTGGGPSELPAPIANDIANFMRERKISGKVFLRLGEEELEEYGMNKLWRTALLSTSRNLRQNVLKGRIWGFSDNDSDNGDSSPPPPGLHETSAPSPFPAKDEDETTPNNRKTIFIQRPMYSSAESGSSVEDLSESQSSSPLNLPLLPTSISDGTGSARFKSISKGSTRAKGGRTGRFLTSSDFFEPPEQYTGLPGEKSPAGFGFPPTGDRHAKGRVKGMAKGFERIASVDEGTSDSEPSPSPIEERSDVLSSPTHSRMLSGESKGRILRDMELLKQRGRVKLERERRTSMSSESEVGSPNKIRMAVDLPVESPTKMYAHEEEDDHHMVTTVKANHTGPAIPTWDFEPYPMVKKHDTGSSTSSASSSSSRPLPLPPGPPPASLPPPNLPIKGTVTISTHPFNITSPMPTPPPSAGGPADDELTVEELLALEGAGDSVRRKGKGKGKEQQKRVGVHAWEDEDDDGEGEGAIGFITVKRVPTRPNVVSPSLSSPMPSVLSPVNPAALSIPLPKSRAASSSPLAPDMANAKRVITPIVATDILPSRKITPIPPQVVSPMRVTTELPPLSVDGSGMGLVHPKPVTVVEREVTNSAGIDTVGRMEEIVRREQQIAEQREMAAVVRPLPTPPADKSSLIAPLTAITLPQPQPQPQPEGSAVEGKEEQVAVAQYGKTMEQEELEDEQELRALIADVLKTRSQVEAMKKRLGEVEKNVEELKREVAEAEAKYNFDTPRKSPTPLPEESKDDDVAPATSAADKARRFLFSNLDFTPGGFGSPTSRYANPQSVIDLPPYIALVGLGVCMVVAKVLLKKRGR</sequence>
<feature type="compositionally biased region" description="Polar residues" evidence="2">
    <location>
        <begin position="12"/>
        <end position="33"/>
    </location>
</feature>
<accession>A0A9P7UQD6</accession>
<organism evidence="4 5">
    <name type="scientific">Marasmius oreades</name>
    <name type="common">fairy-ring Marasmius</name>
    <dbReference type="NCBI Taxonomy" id="181124"/>
    <lineage>
        <taxon>Eukaryota</taxon>
        <taxon>Fungi</taxon>
        <taxon>Dikarya</taxon>
        <taxon>Basidiomycota</taxon>
        <taxon>Agaricomycotina</taxon>
        <taxon>Agaricomycetes</taxon>
        <taxon>Agaricomycetidae</taxon>
        <taxon>Agaricales</taxon>
        <taxon>Marasmiineae</taxon>
        <taxon>Marasmiaceae</taxon>
        <taxon>Marasmius</taxon>
    </lineage>
</organism>
<dbReference type="EMBL" id="CM032187">
    <property type="protein sequence ID" value="KAG7090243.1"/>
    <property type="molecule type" value="Genomic_DNA"/>
</dbReference>
<dbReference type="KEGG" id="more:E1B28_011842"/>
<dbReference type="GeneID" id="66080917"/>
<comment type="caution">
    <text evidence="4">The sequence shown here is derived from an EMBL/GenBank/DDBJ whole genome shotgun (WGS) entry which is preliminary data.</text>
</comment>
<dbReference type="Proteomes" id="UP001049176">
    <property type="component" value="Chromosome 7"/>
</dbReference>
<keyword evidence="1" id="KW-0175">Coiled coil</keyword>
<feature type="transmembrane region" description="Helical" evidence="3">
    <location>
        <begin position="966"/>
        <end position="986"/>
    </location>
</feature>